<accession>A0A8J3EW47</accession>
<protein>
    <recommendedName>
        <fullName evidence="1">AbiEi antitoxin C-terminal domain-containing protein</fullName>
    </recommendedName>
</protein>
<dbReference type="OrthoDB" id="5243722at2"/>
<dbReference type="Pfam" id="PF09407">
    <property type="entry name" value="AbiEi_1"/>
    <property type="match status" value="1"/>
</dbReference>
<organism evidence="2 3">
    <name type="scientific">Egicoccus halophilus</name>
    <dbReference type="NCBI Taxonomy" id="1670830"/>
    <lineage>
        <taxon>Bacteria</taxon>
        <taxon>Bacillati</taxon>
        <taxon>Actinomycetota</taxon>
        <taxon>Nitriliruptoria</taxon>
        <taxon>Egicoccales</taxon>
        <taxon>Egicoccaceae</taxon>
        <taxon>Egicoccus</taxon>
    </lineage>
</organism>
<dbReference type="Proteomes" id="UP000650511">
    <property type="component" value="Unassembled WGS sequence"/>
</dbReference>
<reference evidence="2" key="1">
    <citation type="journal article" date="2014" name="Int. J. Syst. Evol. Microbiol.">
        <title>Complete genome sequence of Corynebacterium casei LMG S-19264T (=DSM 44701T), isolated from a smear-ripened cheese.</title>
        <authorList>
            <consortium name="US DOE Joint Genome Institute (JGI-PGF)"/>
            <person name="Walter F."/>
            <person name="Albersmeier A."/>
            <person name="Kalinowski J."/>
            <person name="Ruckert C."/>
        </authorList>
    </citation>
    <scope>NUCLEOTIDE SEQUENCE</scope>
    <source>
        <strain evidence="2">CGMCC 1.14988</strain>
    </source>
</reference>
<sequence length="306" mass="33677">MGWYELHRIARHGVVCLADAPMAGIPRQTLQSKAQRERWRMVAPGVWLLPGAPASGVARAYGATRGVAGSVATGWTAANLHGLLRAAPARVELLRPVGVGDITTQQLVARRTRSLPAVDRTTIDGVAVVTAARMLRELARRADAARLRNLVIDARVRDRAILAEVAALLERDQRFPGRRRLSALVSELQDDGSDSGFEFHAVGRLREEGLAPDRQQEAVKTHLGPRFFDLVWLAQGVAVECLGFSFHASAAQLKRDVERQNAIAAAGDQWLVLGLTWEMFHREWPEFVAVLRTCLELRATRRAGGR</sequence>
<evidence type="ECO:0000259" key="1">
    <source>
        <dbReference type="Pfam" id="PF09407"/>
    </source>
</evidence>
<gene>
    <name evidence="2" type="ORF">GCM10011354_34620</name>
</gene>
<evidence type="ECO:0000313" key="3">
    <source>
        <dbReference type="Proteomes" id="UP000650511"/>
    </source>
</evidence>
<feature type="domain" description="AbiEi antitoxin C-terminal" evidence="1">
    <location>
        <begin position="60"/>
        <end position="146"/>
    </location>
</feature>
<dbReference type="RefSeq" id="WP_130649286.1">
    <property type="nucleotide sequence ID" value="NZ_BMHA01000016.1"/>
</dbReference>
<keyword evidence="3" id="KW-1185">Reference proteome</keyword>
<evidence type="ECO:0000313" key="2">
    <source>
        <dbReference type="EMBL" id="GGI09547.1"/>
    </source>
</evidence>
<proteinExistence type="predicted"/>
<comment type="caution">
    <text evidence="2">The sequence shown here is derived from an EMBL/GenBank/DDBJ whole genome shotgun (WGS) entry which is preliminary data.</text>
</comment>
<name>A0A8J3EW47_9ACTN</name>
<reference evidence="2" key="2">
    <citation type="submission" date="2020-09" db="EMBL/GenBank/DDBJ databases">
        <authorList>
            <person name="Sun Q."/>
            <person name="Zhou Y."/>
        </authorList>
    </citation>
    <scope>NUCLEOTIDE SEQUENCE</scope>
    <source>
        <strain evidence="2">CGMCC 1.14988</strain>
    </source>
</reference>
<dbReference type="AlphaFoldDB" id="A0A8J3EW47"/>
<dbReference type="EMBL" id="BMHA01000016">
    <property type="protein sequence ID" value="GGI09547.1"/>
    <property type="molecule type" value="Genomic_DNA"/>
</dbReference>
<dbReference type="InterPro" id="IPR018547">
    <property type="entry name" value="AbiEi_C"/>
</dbReference>